<dbReference type="Gene3D" id="1.20.120.720">
    <property type="entry name" value="Myosin VI head, motor domain, U50 subdomain"/>
    <property type="match status" value="1"/>
</dbReference>
<dbReference type="PROSITE" id="PS51456">
    <property type="entry name" value="MYOSIN_MOTOR"/>
    <property type="match status" value="1"/>
</dbReference>
<proteinExistence type="inferred from homology"/>
<organism evidence="10 11">
    <name type="scientific">Romanomermis culicivorax</name>
    <name type="common">Nematode worm</name>
    <dbReference type="NCBI Taxonomy" id="13658"/>
    <lineage>
        <taxon>Eukaryota</taxon>
        <taxon>Metazoa</taxon>
        <taxon>Ecdysozoa</taxon>
        <taxon>Nematoda</taxon>
        <taxon>Enoplea</taxon>
        <taxon>Dorylaimia</taxon>
        <taxon>Mermithida</taxon>
        <taxon>Mermithoidea</taxon>
        <taxon>Mermithidae</taxon>
        <taxon>Romanomermis</taxon>
    </lineage>
</organism>
<dbReference type="AlphaFoldDB" id="A0A915HPT9"/>
<keyword evidence="6" id="KW-0505">Motor protein</keyword>
<comment type="caution">
    <text evidence="8">Lacks conserved residue(s) required for the propagation of feature annotation.</text>
</comment>
<keyword evidence="3" id="KW-0067">ATP-binding</keyword>
<dbReference type="SUPFAM" id="SSF52540">
    <property type="entry name" value="P-loop containing nucleoside triphosphate hydrolases"/>
    <property type="match status" value="1"/>
</dbReference>
<evidence type="ECO:0000256" key="5">
    <source>
        <dbReference type="ARBA" id="ARBA00023123"/>
    </source>
</evidence>
<dbReference type="Gene3D" id="1.10.10.820">
    <property type="match status" value="1"/>
</dbReference>
<evidence type="ECO:0000256" key="7">
    <source>
        <dbReference type="ARBA" id="ARBA00023203"/>
    </source>
</evidence>
<dbReference type="GO" id="GO:0016459">
    <property type="term" value="C:myosin complex"/>
    <property type="evidence" value="ECO:0007669"/>
    <property type="project" value="UniProtKB-KW"/>
</dbReference>
<dbReference type="InterPro" id="IPR027417">
    <property type="entry name" value="P-loop_NTPase"/>
</dbReference>
<name>A0A915HPT9_ROMCU</name>
<evidence type="ECO:0000256" key="2">
    <source>
        <dbReference type="ARBA" id="ARBA00022741"/>
    </source>
</evidence>
<dbReference type="OMA" id="VNDCEEM"/>
<evidence type="ECO:0000313" key="11">
    <source>
        <dbReference type="WBParaSite" id="nRc.2.0.1.t03367-RA"/>
    </source>
</evidence>
<protein>
    <submittedName>
        <fullName evidence="11">Myosin motor domain-containing protein</fullName>
    </submittedName>
</protein>
<dbReference type="GO" id="GO:0016020">
    <property type="term" value="C:membrane"/>
    <property type="evidence" value="ECO:0007669"/>
    <property type="project" value="TreeGrafter"/>
</dbReference>
<dbReference type="GO" id="GO:0051015">
    <property type="term" value="F:actin filament binding"/>
    <property type="evidence" value="ECO:0007669"/>
    <property type="project" value="TreeGrafter"/>
</dbReference>
<dbReference type="FunFam" id="1.20.120.720:FF:000001">
    <property type="entry name" value="Myosin heavy chain, muscle"/>
    <property type="match status" value="1"/>
</dbReference>
<dbReference type="GO" id="GO:0005737">
    <property type="term" value="C:cytoplasm"/>
    <property type="evidence" value="ECO:0007669"/>
    <property type="project" value="TreeGrafter"/>
</dbReference>
<evidence type="ECO:0000256" key="1">
    <source>
        <dbReference type="ARBA" id="ARBA00008314"/>
    </source>
</evidence>
<keyword evidence="4" id="KW-0175">Coiled coil</keyword>
<feature type="domain" description="Myosin motor" evidence="9">
    <location>
        <begin position="1"/>
        <end position="187"/>
    </location>
</feature>
<evidence type="ECO:0000256" key="8">
    <source>
        <dbReference type="PROSITE-ProRule" id="PRU00782"/>
    </source>
</evidence>
<sequence>MSGQIPDLKKKLFLNDDIHTYHFVSQAEITIPNVNDCEEMQLTNEAFDIMEFSETEKFDLFRLTAAIMHMGEMKFKQRPREEQAEAEDVSEAENAAKLFEVSGDDFVKALLKPRVKVGTEWVNKGQNLEQVNWALGALSKAIYARMFHWLIKRCNKTLEGVEMAGAELTGAGTTMEGGSEFDVEVGK</sequence>
<keyword evidence="5 8" id="KW-0518">Myosin</keyword>
<dbReference type="GO" id="GO:0005524">
    <property type="term" value="F:ATP binding"/>
    <property type="evidence" value="ECO:0007669"/>
    <property type="project" value="UniProtKB-KW"/>
</dbReference>
<reference evidence="11" key="1">
    <citation type="submission" date="2022-11" db="UniProtKB">
        <authorList>
            <consortium name="WormBaseParasite"/>
        </authorList>
    </citation>
    <scope>IDENTIFICATION</scope>
</reference>
<evidence type="ECO:0000256" key="4">
    <source>
        <dbReference type="ARBA" id="ARBA00023054"/>
    </source>
</evidence>
<keyword evidence="7 8" id="KW-0009">Actin-binding</keyword>
<keyword evidence="10" id="KW-1185">Reference proteome</keyword>
<evidence type="ECO:0000256" key="3">
    <source>
        <dbReference type="ARBA" id="ARBA00022840"/>
    </source>
</evidence>
<dbReference type="GO" id="GO:0000146">
    <property type="term" value="F:microfilament motor activity"/>
    <property type="evidence" value="ECO:0007669"/>
    <property type="project" value="TreeGrafter"/>
</dbReference>
<keyword evidence="2" id="KW-0547">Nucleotide-binding</keyword>
<dbReference type="SMART" id="SM00242">
    <property type="entry name" value="MYSc"/>
    <property type="match status" value="1"/>
</dbReference>
<evidence type="ECO:0000256" key="6">
    <source>
        <dbReference type="ARBA" id="ARBA00023175"/>
    </source>
</evidence>
<dbReference type="WBParaSite" id="nRc.2.0.1.t03367-RA">
    <property type="protein sequence ID" value="nRc.2.0.1.t03367-RA"/>
    <property type="gene ID" value="nRc.2.0.1.g03367"/>
</dbReference>
<dbReference type="Pfam" id="PF00063">
    <property type="entry name" value="Myosin_head"/>
    <property type="match status" value="1"/>
</dbReference>
<dbReference type="InterPro" id="IPR001609">
    <property type="entry name" value="Myosin_head_motor_dom-like"/>
</dbReference>
<evidence type="ECO:0000313" key="10">
    <source>
        <dbReference type="Proteomes" id="UP000887565"/>
    </source>
</evidence>
<dbReference type="PANTHER" id="PTHR13140">
    <property type="entry name" value="MYOSIN"/>
    <property type="match status" value="1"/>
</dbReference>
<dbReference type="Proteomes" id="UP000887565">
    <property type="component" value="Unplaced"/>
</dbReference>
<accession>A0A915HPT9</accession>
<evidence type="ECO:0000259" key="9">
    <source>
        <dbReference type="PROSITE" id="PS51456"/>
    </source>
</evidence>
<dbReference type="GO" id="GO:0007015">
    <property type="term" value="P:actin filament organization"/>
    <property type="evidence" value="ECO:0007669"/>
    <property type="project" value="TreeGrafter"/>
</dbReference>
<dbReference type="PANTHER" id="PTHR13140:SF857">
    <property type="entry name" value="MYOSIN-11"/>
    <property type="match status" value="1"/>
</dbReference>
<comment type="similarity">
    <text evidence="1 8">Belongs to the TRAFAC class myosin-kinesin ATPase superfamily. Myosin family.</text>
</comment>